<keyword evidence="12" id="KW-1185">Reference proteome</keyword>
<evidence type="ECO:0000313" key="12">
    <source>
        <dbReference type="Proteomes" id="UP000494040"/>
    </source>
</evidence>
<feature type="transmembrane region" description="Helical" evidence="10">
    <location>
        <begin position="109"/>
        <end position="131"/>
    </location>
</feature>
<dbReference type="Gene3D" id="1.10.442.10">
    <property type="entry name" value="Cytochrome c oxidase subunit IV"/>
    <property type="match status" value="1"/>
</dbReference>
<evidence type="ECO:0000256" key="6">
    <source>
        <dbReference type="ARBA" id="ARBA00022989"/>
    </source>
</evidence>
<comment type="similarity">
    <text evidence="2 10">Belongs to the cytochrome c oxidase IV family.</text>
</comment>
<keyword evidence="6 10" id="KW-1133">Transmembrane helix</keyword>
<evidence type="ECO:0000256" key="3">
    <source>
        <dbReference type="ARBA" id="ARBA00022692"/>
    </source>
</evidence>
<dbReference type="GO" id="GO:0005743">
    <property type="term" value="C:mitochondrial inner membrane"/>
    <property type="evidence" value="ECO:0007669"/>
    <property type="project" value="UniProtKB-SubCell"/>
</dbReference>
<evidence type="ECO:0000256" key="9">
    <source>
        <dbReference type="ARBA" id="ARBA00023136"/>
    </source>
</evidence>
<sequence>MLSRMFISQVRQFSQRRLLCTEASLTKSVIGTREVVGYGINGTPSYWDLEMFPYPAVRFREITPNIKALKEKEKGNWKSLTIDEKKCLYRVSFCQTFAEIGAPSGEWKYITGSVLLVLSAAISLYTTIYVLTRGEPPNSFKLESQQAQLKRIIQLRMDPIDGISSKWDYEKNKWK</sequence>
<proteinExistence type="inferred from homology"/>
<keyword evidence="8 10" id="KW-0496">Mitochondrion</keyword>
<dbReference type="EnsemblMetazoa" id="XM_014398726.2">
    <property type="protein sequence ID" value="XP_014254212.1"/>
    <property type="gene ID" value="LOC106669321"/>
</dbReference>
<dbReference type="RefSeq" id="XP_014254212.1">
    <property type="nucleotide sequence ID" value="XM_014398726.2"/>
</dbReference>
<dbReference type="Proteomes" id="UP000494040">
    <property type="component" value="Unassembled WGS sequence"/>
</dbReference>
<protein>
    <recommendedName>
        <fullName evidence="10">Cytochrome c oxidase subunit 4</fullName>
    </recommendedName>
</protein>
<comment type="function">
    <text evidence="10">Component of the cytochrome c oxidase, the last enzyme in the mitochondrial electron transport chain which drives oxidative phosphorylation.</text>
</comment>
<dbReference type="RefSeq" id="XP_014254213.1">
    <property type="nucleotide sequence ID" value="XM_014398727.2"/>
</dbReference>
<keyword evidence="9 10" id="KW-0472">Membrane</keyword>
<dbReference type="GO" id="GO:0016491">
    <property type="term" value="F:oxidoreductase activity"/>
    <property type="evidence" value="ECO:0007669"/>
    <property type="project" value="UniProtKB-KW"/>
</dbReference>
<evidence type="ECO:0000313" key="11">
    <source>
        <dbReference type="EnsemblMetazoa" id="XP_014254213.1"/>
    </source>
</evidence>
<dbReference type="FunFam" id="1.10.442.10:FF:000001">
    <property type="entry name" value="Cytochrome c oxidase subunit 4 isoform 1"/>
    <property type="match status" value="1"/>
</dbReference>
<evidence type="ECO:0000256" key="2">
    <source>
        <dbReference type="ARBA" id="ARBA00008135"/>
    </source>
</evidence>
<dbReference type="OrthoDB" id="186013at2759"/>
<keyword evidence="5" id="KW-0809">Transit peptide</keyword>
<name>A0A8I6S1Q2_CIMLE</name>
<dbReference type="SUPFAM" id="SSF81406">
    <property type="entry name" value="Mitochondrial cytochrome c oxidase subunit IV"/>
    <property type="match status" value="1"/>
</dbReference>
<dbReference type="KEGG" id="clec:106669321"/>
<dbReference type="OMA" id="HGVSSKW"/>
<evidence type="ECO:0000256" key="1">
    <source>
        <dbReference type="ARBA" id="ARBA00004434"/>
    </source>
</evidence>
<dbReference type="GO" id="GO:0006123">
    <property type="term" value="P:mitochondrial electron transport, cytochrome c to oxygen"/>
    <property type="evidence" value="ECO:0007669"/>
    <property type="project" value="InterPro"/>
</dbReference>
<dbReference type="EnsemblMetazoa" id="XM_014398725.1">
    <property type="protein sequence ID" value="XP_014254211.1"/>
    <property type="gene ID" value="LOC106669321"/>
</dbReference>
<evidence type="ECO:0000256" key="5">
    <source>
        <dbReference type="ARBA" id="ARBA00022946"/>
    </source>
</evidence>
<evidence type="ECO:0000256" key="10">
    <source>
        <dbReference type="RuleBase" id="RU367145"/>
    </source>
</evidence>
<dbReference type="PANTHER" id="PTHR10707">
    <property type="entry name" value="CYTOCHROME C OXIDASE SUBUNIT IV"/>
    <property type="match status" value="1"/>
</dbReference>
<reference evidence="11" key="1">
    <citation type="submission" date="2022-01" db="UniProtKB">
        <authorList>
            <consortium name="EnsemblMetazoa"/>
        </authorList>
    </citation>
    <scope>IDENTIFICATION</scope>
</reference>
<keyword evidence="4 10" id="KW-0999">Mitochondrion inner membrane</keyword>
<evidence type="ECO:0000256" key="7">
    <source>
        <dbReference type="ARBA" id="ARBA00023002"/>
    </source>
</evidence>
<dbReference type="PRINTS" id="PR01873">
    <property type="entry name" value="CYTCOXIDASE4"/>
</dbReference>
<dbReference type="InterPro" id="IPR004203">
    <property type="entry name" value="Cyt_c_oxidase_su4_fam"/>
</dbReference>
<comment type="subunit">
    <text evidence="10">Component of the cytochrome c oxidase (complex IV, CIV), a multisubunit enzyme composed of 14 subunits.</text>
</comment>
<dbReference type="GO" id="GO:0045277">
    <property type="term" value="C:respiratory chain complex IV"/>
    <property type="evidence" value="ECO:0007669"/>
    <property type="project" value="InterPro"/>
</dbReference>
<dbReference type="RefSeq" id="XP_014254211.1">
    <property type="nucleotide sequence ID" value="XM_014398725.1"/>
</dbReference>
<evidence type="ECO:0000256" key="4">
    <source>
        <dbReference type="ARBA" id="ARBA00022792"/>
    </source>
</evidence>
<dbReference type="InterPro" id="IPR036639">
    <property type="entry name" value="Cyt_c_oxidase_su4_sf"/>
</dbReference>
<organism evidence="11 12">
    <name type="scientific">Cimex lectularius</name>
    <name type="common">Bed bug</name>
    <name type="synonym">Acanthia lectularia</name>
    <dbReference type="NCBI Taxonomy" id="79782"/>
    <lineage>
        <taxon>Eukaryota</taxon>
        <taxon>Metazoa</taxon>
        <taxon>Ecdysozoa</taxon>
        <taxon>Arthropoda</taxon>
        <taxon>Hexapoda</taxon>
        <taxon>Insecta</taxon>
        <taxon>Pterygota</taxon>
        <taxon>Neoptera</taxon>
        <taxon>Paraneoptera</taxon>
        <taxon>Hemiptera</taxon>
        <taxon>Heteroptera</taxon>
        <taxon>Panheteroptera</taxon>
        <taxon>Cimicomorpha</taxon>
        <taxon>Cimicidae</taxon>
        <taxon>Cimex</taxon>
    </lineage>
</organism>
<dbReference type="AlphaFoldDB" id="A0A8I6S1Q2"/>
<dbReference type="InterPro" id="IPR013288">
    <property type="entry name" value="Cyt_c_oxidase_su4"/>
</dbReference>
<dbReference type="PANTHER" id="PTHR10707:SF10">
    <property type="entry name" value="CYTOCHROME C OXIDASE SUBUNIT 4"/>
    <property type="match status" value="1"/>
</dbReference>
<keyword evidence="7" id="KW-0560">Oxidoreductase</keyword>
<keyword evidence="3 10" id="KW-0812">Transmembrane</keyword>
<comment type="subcellular location">
    <subcellularLocation>
        <location evidence="1 10">Mitochondrion inner membrane</location>
        <topology evidence="1 10">Single-pass membrane protein</topology>
    </subcellularLocation>
</comment>
<dbReference type="CDD" id="cd00922">
    <property type="entry name" value="Cyt_c_Oxidase_IV"/>
    <property type="match status" value="1"/>
</dbReference>
<evidence type="ECO:0000256" key="8">
    <source>
        <dbReference type="ARBA" id="ARBA00023128"/>
    </source>
</evidence>
<accession>A0A8I6S1Q2</accession>
<comment type="pathway">
    <text evidence="10">Energy metabolism; oxidative phosphorylation.</text>
</comment>
<dbReference type="UniPathway" id="UPA00705"/>
<dbReference type="GeneID" id="106669321"/>
<dbReference type="EnsemblMetazoa" id="XM_014398727.2">
    <property type="protein sequence ID" value="XP_014254213.1"/>
    <property type="gene ID" value="LOC106669321"/>
</dbReference>
<dbReference type="Pfam" id="PF02936">
    <property type="entry name" value="COX4"/>
    <property type="match status" value="1"/>
</dbReference>